<dbReference type="InterPro" id="IPR042277">
    <property type="entry name" value="IST1-like"/>
</dbReference>
<name>A0A6J1I6P0_CUCMA</name>
<proteinExistence type="inferred from homology"/>
<accession>A0A6J1I6P0</accession>
<dbReference type="PANTHER" id="PTHR12161:SF16">
    <property type="entry name" value="REGULATOR OF VPS4 ACTIVITY IN THE MVB PATHWAY PROTEIN"/>
    <property type="match status" value="1"/>
</dbReference>
<evidence type="ECO:0000256" key="2">
    <source>
        <dbReference type="SAM" id="MobiDB-lite"/>
    </source>
</evidence>
<dbReference type="AlphaFoldDB" id="A0A6J1I6P0"/>
<dbReference type="KEGG" id="cmax:111470458"/>
<dbReference type="Proteomes" id="UP000504608">
    <property type="component" value="Unplaced"/>
</dbReference>
<dbReference type="PANTHER" id="PTHR12161">
    <property type="entry name" value="IST1 FAMILY MEMBER"/>
    <property type="match status" value="1"/>
</dbReference>
<evidence type="ECO:0000256" key="1">
    <source>
        <dbReference type="ARBA" id="ARBA00005536"/>
    </source>
</evidence>
<dbReference type="OrthoDB" id="29853at2759"/>
<dbReference type="GO" id="GO:0015031">
    <property type="term" value="P:protein transport"/>
    <property type="evidence" value="ECO:0007669"/>
    <property type="project" value="InterPro"/>
</dbReference>
<evidence type="ECO:0000313" key="3">
    <source>
        <dbReference type="Proteomes" id="UP000504608"/>
    </source>
</evidence>
<feature type="region of interest" description="Disordered" evidence="2">
    <location>
        <begin position="200"/>
        <end position="223"/>
    </location>
</feature>
<dbReference type="Gene3D" id="1.20.1260.60">
    <property type="entry name" value="Vacuolar protein sorting-associated protein Ist1"/>
    <property type="match status" value="1"/>
</dbReference>
<dbReference type="Pfam" id="PF03398">
    <property type="entry name" value="Ist1"/>
    <property type="match status" value="1"/>
</dbReference>
<reference evidence="4" key="1">
    <citation type="submission" date="2025-08" db="UniProtKB">
        <authorList>
            <consortium name="RefSeq"/>
        </authorList>
    </citation>
    <scope>IDENTIFICATION</scope>
    <source>
        <tissue evidence="4">Young leaves</tissue>
    </source>
</reference>
<keyword evidence="3" id="KW-1185">Reference proteome</keyword>
<dbReference type="InterPro" id="IPR005061">
    <property type="entry name" value="Ist1"/>
</dbReference>
<dbReference type="RefSeq" id="XP_022971780.1">
    <property type="nucleotide sequence ID" value="XM_023116012.1"/>
</dbReference>
<protein>
    <submittedName>
        <fullName evidence="4">Uncharacterized protein LOC111470458</fullName>
    </submittedName>
</protein>
<dbReference type="FunFam" id="1.20.1260.60:FF:000002">
    <property type="entry name" value="Vacuolar protein sorting-associated protein IST1"/>
    <property type="match status" value="1"/>
</dbReference>
<feature type="compositionally biased region" description="Basic residues" evidence="2">
    <location>
        <begin position="202"/>
        <end position="223"/>
    </location>
</feature>
<gene>
    <name evidence="4" type="primary">LOC111470458</name>
</gene>
<evidence type="ECO:0000313" key="4">
    <source>
        <dbReference type="RefSeq" id="XP_022971780.1"/>
    </source>
</evidence>
<organism evidence="3 4">
    <name type="scientific">Cucurbita maxima</name>
    <name type="common">Pumpkin</name>
    <name type="synonym">Winter squash</name>
    <dbReference type="NCBI Taxonomy" id="3661"/>
    <lineage>
        <taxon>Eukaryota</taxon>
        <taxon>Viridiplantae</taxon>
        <taxon>Streptophyta</taxon>
        <taxon>Embryophyta</taxon>
        <taxon>Tracheophyta</taxon>
        <taxon>Spermatophyta</taxon>
        <taxon>Magnoliopsida</taxon>
        <taxon>eudicotyledons</taxon>
        <taxon>Gunneridae</taxon>
        <taxon>Pentapetalae</taxon>
        <taxon>rosids</taxon>
        <taxon>fabids</taxon>
        <taxon>Cucurbitales</taxon>
        <taxon>Cucurbitaceae</taxon>
        <taxon>Cucurbiteae</taxon>
        <taxon>Cucurbita</taxon>
    </lineage>
</organism>
<comment type="similarity">
    <text evidence="1">Belongs to the IST1 family.</text>
</comment>
<dbReference type="GeneID" id="111470458"/>
<sequence>MRKLRRVFKPLLGRSRSSSFRRLVQNALEHLETLKKLHHGRYVEDRKDTARLLHEGLPKLALSRCEQMIRHQNLMDAYGMMEGYLNLLRERMHLLLAPGRECPKELEEAVSSVVFAASRCEDFPELQEIKSVLSSRFGTEFAARAVELRNNNTVNHSIMLKLSTRKPNLESKMHLLRVIASENGFTLQLNDKGEPISCTATRQRKRGATSTKRTYRTRSSSRK</sequence>